<dbReference type="Proteomes" id="UP001163064">
    <property type="component" value="Unassembled WGS sequence"/>
</dbReference>
<dbReference type="RefSeq" id="WP_266605759.1">
    <property type="nucleotide sequence ID" value="NZ_JAPHNL010000335.1"/>
</dbReference>
<organism evidence="1 2">
    <name type="scientific">Streptomyces beihaiensis</name>
    <dbReference type="NCBI Taxonomy" id="2984495"/>
    <lineage>
        <taxon>Bacteria</taxon>
        <taxon>Bacillati</taxon>
        <taxon>Actinomycetota</taxon>
        <taxon>Actinomycetes</taxon>
        <taxon>Kitasatosporales</taxon>
        <taxon>Streptomycetaceae</taxon>
        <taxon>Streptomyces</taxon>
    </lineage>
</organism>
<comment type="caution">
    <text evidence="1">The sequence shown here is derived from an EMBL/GenBank/DDBJ whole genome shotgun (WGS) entry which is preliminary data.</text>
</comment>
<name>A0ABT3U7P2_9ACTN</name>
<dbReference type="EMBL" id="JAPHNL010000335">
    <property type="protein sequence ID" value="MCX3064198.1"/>
    <property type="molecule type" value="Genomic_DNA"/>
</dbReference>
<evidence type="ECO:0000313" key="1">
    <source>
        <dbReference type="EMBL" id="MCX3064198.1"/>
    </source>
</evidence>
<keyword evidence="2" id="KW-1185">Reference proteome</keyword>
<sequence length="240" mass="25580">MTGMLADDIVTATIYREVGSTQTAVRAASNVDVTGTDALVRVDAEQPFGVAVTYTADLTDVNGIAWTVTSSSITSTVDSDIISDAITGIGAHVHVEAWADKRRTRDATVHNVNGRLVVVGKTRSTAQGTVTVSTDTKDDGDALSDVLTGATEGTVMIRAQTSADGVDNYLALLNDDERRNWQTPYREWDLDIAETEAWPDVLEAAGFTLQDIANNYATLQDLADAFPGTLLDIATYDFGG</sequence>
<proteinExistence type="predicted"/>
<reference evidence="1" key="1">
    <citation type="submission" date="2022-10" db="EMBL/GenBank/DDBJ databases">
        <title>Streptomyces beihaiensis sp. nov., a chitin degrading actinobacterium, isolated from shrimp pond soil.</title>
        <authorList>
            <person name="Xie J."/>
            <person name="Shen N."/>
        </authorList>
    </citation>
    <scope>NUCLEOTIDE SEQUENCE</scope>
    <source>
        <strain evidence="1">GXMU-J5</strain>
    </source>
</reference>
<protein>
    <submittedName>
        <fullName evidence="1">Uncharacterized protein</fullName>
    </submittedName>
</protein>
<evidence type="ECO:0000313" key="2">
    <source>
        <dbReference type="Proteomes" id="UP001163064"/>
    </source>
</evidence>
<gene>
    <name evidence="1" type="ORF">OFY01_31490</name>
</gene>
<accession>A0ABT3U7P2</accession>